<dbReference type="GeneID" id="64632562"/>
<sequence>MLVISWLSECTLPPDPILYPYDKTGHGFYNDATGRLLCPVDHDWNNSEDYHPDYRVMAYSWPTFLYDGHYDARNPRDGLFKGKLLLKMFKAIFTSPTSAELDDPEQTGSDEVSAHGHSKHRRTRTSGEWHTRCDVAGLLNMKSTQPRAIAYAAVQLRFALSSASLWQITDDDFNSEVFYNHIVDFFELPPTQDTANEVDDILLWWNRKVFGRKYVSVYRPQRVEQLSVARTWA</sequence>
<dbReference type="AlphaFoldDB" id="A0A9P7E5X0"/>
<feature type="region of interest" description="Disordered" evidence="1">
    <location>
        <begin position="98"/>
        <end position="124"/>
    </location>
</feature>
<dbReference type="Pfam" id="PF20414">
    <property type="entry name" value="DUF6698"/>
    <property type="match status" value="1"/>
</dbReference>
<dbReference type="RefSeq" id="XP_041190117.1">
    <property type="nucleotide sequence ID" value="XM_041338546.1"/>
</dbReference>
<gene>
    <name evidence="2" type="ORF">BJ212DRAFT_1448456</name>
</gene>
<comment type="caution">
    <text evidence="2">The sequence shown here is derived from an EMBL/GenBank/DDBJ whole genome shotgun (WGS) entry which is preliminary data.</text>
</comment>
<name>A0A9P7E5X0_9AGAM</name>
<accession>A0A9P7E5X0</accession>
<organism evidence="2 3">
    <name type="scientific">Suillus subaureus</name>
    <dbReference type="NCBI Taxonomy" id="48587"/>
    <lineage>
        <taxon>Eukaryota</taxon>
        <taxon>Fungi</taxon>
        <taxon>Dikarya</taxon>
        <taxon>Basidiomycota</taxon>
        <taxon>Agaricomycotina</taxon>
        <taxon>Agaricomycetes</taxon>
        <taxon>Agaricomycetidae</taxon>
        <taxon>Boletales</taxon>
        <taxon>Suillineae</taxon>
        <taxon>Suillaceae</taxon>
        <taxon>Suillus</taxon>
    </lineage>
</organism>
<dbReference type="OrthoDB" id="3220614at2759"/>
<dbReference type="Proteomes" id="UP000807769">
    <property type="component" value="Unassembled WGS sequence"/>
</dbReference>
<protein>
    <submittedName>
        <fullName evidence="2">Uncharacterized protein</fullName>
    </submittedName>
</protein>
<evidence type="ECO:0000313" key="2">
    <source>
        <dbReference type="EMBL" id="KAG1811518.1"/>
    </source>
</evidence>
<evidence type="ECO:0000256" key="1">
    <source>
        <dbReference type="SAM" id="MobiDB-lite"/>
    </source>
</evidence>
<evidence type="ECO:0000313" key="3">
    <source>
        <dbReference type="Proteomes" id="UP000807769"/>
    </source>
</evidence>
<reference evidence="2" key="1">
    <citation type="journal article" date="2020" name="New Phytol.">
        <title>Comparative genomics reveals dynamic genome evolution in host specialist ectomycorrhizal fungi.</title>
        <authorList>
            <person name="Lofgren L.A."/>
            <person name="Nguyen N.H."/>
            <person name="Vilgalys R."/>
            <person name="Ruytinx J."/>
            <person name="Liao H.L."/>
            <person name="Branco S."/>
            <person name="Kuo A."/>
            <person name="LaButti K."/>
            <person name="Lipzen A."/>
            <person name="Andreopoulos W."/>
            <person name="Pangilinan J."/>
            <person name="Riley R."/>
            <person name="Hundley H."/>
            <person name="Na H."/>
            <person name="Barry K."/>
            <person name="Grigoriev I.V."/>
            <person name="Stajich J.E."/>
            <person name="Kennedy P.G."/>
        </authorList>
    </citation>
    <scope>NUCLEOTIDE SEQUENCE</scope>
    <source>
        <strain evidence="2">MN1</strain>
    </source>
</reference>
<proteinExistence type="predicted"/>
<keyword evidence="3" id="KW-1185">Reference proteome</keyword>
<dbReference type="InterPro" id="IPR046521">
    <property type="entry name" value="DUF6698"/>
</dbReference>
<dbReference type="EMBL" id="JABBWG010000029">
    <property type="protein sequence ID" value="KAG1811518.1"/>
    <property type="molecule type" value="Genomic_DNA"/>
</dbReference>